<proteinExistence type="predicted"/>
<evidence type="ECO:0000313" key="2">
    <source>
        <dbReference type="EMBL" id="KOM52178.1"/>
    </source>
</evidence>
<dbReference type="AlphaFoldDB" id="A0A0L9VAZ5"/>
<reference evidence="3" key="1">
    <citation type="journal article" date="2015" name="Proc. Natl. Acad. Sci. U.S.A.">
        <title>Genome sequencing of adzuki bean (Vigna angularis) provides insight into high starch and low fat accumulation and domestication.</title>
        <authorList>
            <person name="Yang K."/>
            <person name="Tian Z."/>
            <person name="Chen C."/>
            <person name="Luo L."/>
            <person name="Zhao B."/>
            <person name="Wang Z."/>
            <person name="Yu L."/>
            <person name="Li Y."/>
            <person name="Sun Y."/>
            <person name="Li W."/>
            <person name="Chen Y."/>
            <person name="Li Y."/>
            <person name="Zhang Y."/>
            <person name="Ai D."/>
            <person name="Zhao J."/>
            <person name="Shang C."/>
            <person name="Ma Y."/>
            <person name="Wu B."/>
            <person name="Wang M."/>
            <person name="Gao L."/>
            <person name="Sun D."/>
            <person name="Zhang P."/>
            <person name="Guo F."/>
            <person name="Wang W."/>
            <person name="Li Y."/>
            <person name="Wang J."/>
            <person name="Varshney R.K."/>
            <person name="Wang J."/>
            <person name="Ling H.Q."/>
            <person name="Wan P."/>
        </authorList>
    </citation>
    <scope>NUCLEOTIDE SEQUENCE</scope>
    <source>
        <strain evidence="3">cv. Jingnong 6</strain>
    </source>
</reference>
<sequence length="301" mass="32487">MTRQGSERPDKGKGVSRPTKRQRQAPKYVLRVPARLPTTAPVHPSTTPAVDPSPPPAAHPSTTPAADPVPPPVIATPTPPPIVITPTPFPDPTSIPSSSSVPPSETVTPLADPDSSGDGEGLDPPLHDRPWIEPYGKGSGLHNKYHFSETFSAIYRRLLPFGKYPRMVITEGFRPSDITEGFCPSVITEGQKLSVIVSDKRFTEGFLAVDKPSVNTLYRRLMAVSEGLWPSVMPNFFVVVVAAKKLPSSERASLFSPGRACWITRGPLSLFFRTPAALRVNTSCWAVVIAAALSLDACCYN</sequence>
<evidence type="ECO:0000256" key="1">
    <source>
        <dbReference type="SAM" id="MobiDB-lite"/>
    </source>
</evidence>
<protein>
    <submittedName>
        <fullName evidence="2">Uncharacterized protein</fullName>
    </submittedName>
</protein>
<dbReference type="Proteomes" id="UP000053144">
    <property type="component" value="Chromosome 9"/>
</dbReference>
<gene>
    <name evidence="2" type="ORF">LR48_Vigan09g083700</name>
</gene>
<organism evidence="2 3">
    <name type="scientific">Phaseolus angularis</name>
    <name type="common">Azuki bean</name>
    <name type="synonym">Vigna angularis</name>
    <dbReference type="NCBI Taxonomy" id="3914"/>
    <lineage>
        <taxon>Eukaryota</taxon>
        <taxon>Viridiplantae</taxon>
        <taxon>Streptophyta</taxon>
        <taxon>Embryophyta</taxon>
        <taxon>Tracheophyta</taxon>
        <taxon>Spermatophyta</taxon>
        <taxon>Magnoliopsida</taxon>
        <taxon>eudicotyledons</taxon>
        <taxon>Gunneridae</taxon>
        <taxon>Pentapetalae</taxon>
        <taxon>rosids</taxon>
        <taxon>fabids</taxon>
        <taxon>Fabales</taxon>
        <taxon>Fabaceae</taxon>
        <taxon>Papilionoideae</taxon>
        <taxon>50 kb inversion clade</taxon>
        <taxon>NPAAA clade</taxon>
        <taxon>indigoferoid/millettioid clade</taxon>
        <taxon>Phaseoleae</taxon>
        <taxon>Vigna</taxon>
    </lineage>
</organism>
<dbReference type="Gramene" id="KOM52178">
    <property type="protein sequence ID" value="KOM52178"/>
    <property type="gene ID" value="LR48_Vigan09g083700"/>
</dbReference>
<feature type="compositionally biased region" description="Pro residues" evidence="1">
    <location>
        <begin position="67"/>
        <end position="93"/>
    </location>
</feature>
<name>A0A0L9VAZ5_PHAAN</name>
<feature type="compositionally biased region" description="Low complexity" evidence="1">
    <location>
        <begin position="94"/>
        <end position="109"/>
    </location>
</feature>
<evidence type="ECO:0000313" key="3">
    <source>
        <dbReference type="Proteomes" id="UP000053144"/>
    </source>
</evidence>
<feature type="region of interest" description="Disordered" evidence="1">
    <location>
        <begin position="1"/>
        <end position="125"/>
    </location>
</feature>
<feature type="compositionally biased region" description="Basic and acidic residues" evidence="1">
    <location>
        <begin position="1"/>
        <end position="13"/>
    </location>
</feature>
<dbReference type="EMBL" id="CM003379">
    <property type="protein sequence ID" value="KOM52178.1"/>
    <property type="molecule type" value="Genomic_DNA"/>
</dbReference>
<accession>A0A0L9VAZ5</accession>